<feature type="region of interest" description="Disordered" evidence="1">
    <location>
        <begin position="68"/>
        <end position="124"/>
    </location>
</feature>
<gene>
    <name evidence="2" type="ORF">DIATSA_LOCUS471</name>
</gene>
<organism evidence="2 3">
    <name type="scientific">Diatraea saccharalis</name>
    <name type="common">sugarcane borer</name>
    <dbReference type="NCBI Taxonomy" id="40085"/>
    <lineage>
        <taxon>Eukaryota</taxon>
        <taxon>Metazoa</taxon>
        <taxon>Ecdysozoa</taxon>
        <taxon>Arthropoda</taxon>
        <taxon>Hexapoda</taxon>
        <taxon>Insecta</taxon>
        <taxon>Pterygota</taxon>
        <taxon>Neoptera</taxon>
        <taxon>Endopterygota</taxon>
        <taxon>Lepidoptera</taxon>
        <taxon>Glossata</taxon>
        <taxon>Ditrysia</taxon>
        <taxon>Pyraloidea</taxon>
        <taxon>Crambidae</taxon>
        <taxon>Crambinae</taxon>
        <taxon>Diatraea</taxon>
    </lineage>
</organism>
<dbReference type="OrthoDB" id="7489495at2759"/>
<protein>
    <submittedName>
        <fullName evidence="2">Uncharacterized protein</fullName>
    </submittedName>
</protein>
<feature type="compositionally biased region" description="Pro residues" evidence="1">
    <location>
        <begin position="82"/>
        <end position="99"/>
    </location>
</feature>
<dbReference type="EMBL" id="OU893332">
    <property type="protein sequence ID" value="CAG9782188.1"/>
    <property type="molecule type" value="Genomic_DNA"/>
</dbReference>
<proteinExistence type="predicted"/>
<sequence length="124" mass="13632">MPSARGYERALRAGRQSSSILSRTASGAVVSLVNKEAKIECLRVERGGACLRCWPARRLDRHGYIDMGTHSSIPSDDWQSPGPSPPVPERPCFLPPAPPQYHRRLSPQCLSGKPSMTDRCSFGQ</sequence>
<evidence type="ECO:0000313" key="2">
    <source>
        <dbReference type="EMBL" id="CAG9782188.1"/>
    </source>
</evidence>
<dbReference type="Proteomes" id="UP001153714">
    <property type="component" value="Chromosome 1"/>
</dbReference>
<reference evidence="2" key="2">
    <citation type="submission" date="2022-10" db="EMBL/GenBank/DDBJ databases">
        <authorList>
            <consortium name="ENA_rothamsted_submissions"/>
            <consortium name="culmorum"/>
            <person name="King R."/>
        </authorList>
    </citation>
    <scope>NUCLEOTIDE SEQUENCE</scope>
</reference>
<keyword evidence="3" id="KW-1185">Reference proteome</keyword>
<reference evidence="2" key="1">
    <citation type="submission" date="2021-12" db="EMBL/GenBank/DDBJ databases">
        <authorList>
            <person name="King R."/>
        </authorList>
    </citation>
    <scope>NUCLEOTIDE SEQUENCE</scope>
</reference>
<evidence type="ECO:0000256" key="1">
    <source>
        <dbReference type="SAM" id="MobiDB-lite"/>
    </source>
</evidence>
<dbReference type="AlphaFoldDB" id="A0A9N9N1G7"/>
<accession>A0A9N9N1G7</accession>
<name>A0A9N9N1G7_9NEOP</name>
<evidence type="ECO:0000313" key="3">
    <source>
        <dbReference type="Proteomes" id="UP001153714"/>
    </source>
</evidence>
<feature type="compositionally biased region" description="Polar residues" evidence="1">
    <location>
        <begin position="69"/>
        <end position="78"/>
    </location>
</feature>